<sequence length="313" mass="35213">MATTTSSSSSLLSSLPNSTTLRFCLRCRRFAFSNGIVPNGHLLRRFPIIATPTRLSFPLHVIDESKETEISEAVMERSESDKLVDSMDFGELCNEFVCISSPLVEATARQLVRDILELREGNRALGSFATSVKYKDPLRTFVGRDKYKRPLWATTSLENPTVTVPEMMMLSTSDLSIKWTLKGKPKNPIISSLGGDLILRVESKFVLNQISGQVTEHTESWDLSASSLLAQSYFWVSRRLFSANEAGKDTIDSVKSNMSRLSQKQENVEMYPDPTGDPTKFFQRDDGLQQDVYQIAILLAVIYFVVQFLRTTL</sequence>
<dbReference type="Proteomes" id="UP001140206">
    <property type="component" value="Chromosome 1"/>
</dbReference>
<dbReference type="EMBL" id="JAMFTS010008390">
    <property type="protein sequence ID" value="KAJ4730434.1"/>
    <property type="molecule type" value="Genomic_DNA"/>
</dbReference>
<gene>
    <name evidence="2" type="ORF">LUZ62_014167</name>
    <name evidence="3" type="ORF">LUZ62_022615</name>
</gene>
<dbReference type="PANTHER" id="PTHR36334:SF1">
    <property type="entry name" value="PROTEIN, PUTATIVE (DUF2358)-RELATED"/>
    <property type="match status" value="1"/>
</dbReference>
<dbReference type="EMBL" id="JAMFTS010000001">
    <property type="protein sequence ID" value="KAJ4810049.1"/>
    <property type="molecule type" value="Genomic_DNA"/>
</dbReference>
<proteinExistence type="predicted"/>
<evidence type="ECO:0000256" key="1">
    <source>
        <dbReference type="SAM" id="Phobius"/>
    </source>
</evidence>
<dbReference type="GO" id="GO:0009507">
    <property type="term" value="C:chloroplast"/>
    <property type="evidence" value="ECO:0007669"/>
    <property type="project" value="TreeGrafter"/>
</dbReference>
<feature type="transmembrane region" description="Helical" evidence="1">
    <location>
        <begin position="292"/>
        <end position="309"/>
    </location>
</feature>
<evidence type="ECO:0000313" key="4">
    <source>
        <dbReference type="Proteomes" id="UP001140206"/>
    </source>
</evidence>
<organism evidence="2 4">
    <name type="scientific">Rhynchospora pubera</name>
    <dbReference type="NCBI Taxonomy" id="906938"/>
    <lineage>
        <taxon>Eukaryota</taxon>
        <taxon>Viridiplantae</taxon>
        <taxon>Streptophyta</taxon>
        <taxon>Embryophyta</taxon>
        <taxon>Tracheophyta</taxon>
        <taxon>Spermatophyta</taxon>
        <taxon>Magnoliopsida</taxon>
        <taxon>Liliopsida</taxon>
        <taxon>Poales</taxon>
        <taxon>Cyperaceae</taxon>
        <taxon>Cyperoideae</taxon>
        <taxon>Rhynchosporeae</taxon>
        <taxon>Rhynchospora</taxon>
    </lineage>
</organism>
<keyword evidence="1" id="KW-0472">Membrane</keyword>
<comment type="caution">
    <text evidence="2">The sequence shown here is derived from an EMBL/GenBank/DDBJ whole genome shotgun (WGS) entry which is preliminary data.</text>
</comment>
<accession>A0AAV8AGR5</accession>
<keyword evidence="1" id="KW-1133">Transmembrane helix</keyword>
<evidence type="ECO:0000313" key="2">
    <source>
        <dbReference type="EMBL" id="KAJ4730434.1"/>
    </source>
</evidence>
<dbReference type="PANTHER" id="PTHR36334">
    <property type="entry name" value="PROTEIN, PUTATIVE (DUF2358)-RELATED"/>
    <property type="match status" value="1"/>
</dbReference>
<dbReference type="AlphaFoldDB" id="A0AAV8AGR5"/>
<name>A0AAV8AGR5_9POAL</name>
<protein>
    <submittedName>
        <fullName evidence="2">UPF0041 protein</fullName>
    </submittedName>
</protein>
<evidence type="ECO:0000313" key="3">
    <source>
        <dbReference type="EMBL" id="KAJ4810049.1"/>
    </source>
</evidence>
<reference evidence="2" key="1">
    <citation type="submission" date="2022-08" db="EMBL/GenBank/DDBJ databases">
        <authorList>
            <person name="Marques A."/>
        </authorList>
    </citation>
    <scope>NUCLEOTIDE SEQUENCE</scope>
    <source>
        <strain evidence="2">RhyPub2mFocal</strain>
        <tissue evidence="2">Leaves</tissue>
    </source>
</reference>
<keyword evidence="1" id="KW-0812">Transmembrane</keyword>
<keyword evidence="4" id="KW-1185">Reference proteome</keyword>